<keyword evidence="3" id="KW-1185">Reference proteome</keyword>
<dbReference type="InterPro" id="IPR036249">
    <property type="entry name" value="Thioredoxin-like_sf"/>
</dbReference>
<feature type="signal peptide" evidence="1">
    <location>
        <begin position="1"/>
        <end position="23"/>
    </location>
</feature>
<keyword evidence="1" id="KW-0732">Signal</keyword>
<name>A0A1R2CS44_9CILI</name>
<protein>
    <submittedName>
        <fullName evidence="2">Uncharacterized protein</fullName>
    </submittedName>
</protein>
<evidence type="ECO:0000313" key="3">
    <source>
        <dbReference type="Proteomes" id="UP000187209"/>
    </source>
</evidence>
<dbReference type="EMBL" id="MPUH01000074">
    <property type="protein sequence ID" value="OMJ91798.1"/>
    <property type="molecule type" value="Genomic_DNA"/>
</dbReference>
<dbReference type="PANTHER" id="PTHR33875">
    <property type="entry name" value="OS09G0542200 PROTEIN"/>
    <property type="match status" value="1"/>
</dbReference>
<gene>
    <name evidence="2" type="ORF">SteCoe_5579</name>
</gene>
<dbReference type="Gene3D" id="3.40.30.10">
    <property type="entry name" value="Glutaredoxin"/>
    <property type="match status" value="1"/>
</dbReference>
<proteinExistence type="predicted"/>
<comment type="caution">
    <text evidence="2">The sequence shown here is derived from an EMBL/GenBank/DDBJ whole genome shotgun (WGS) entry which is preliminary data.</text>
</comment>
<feature type="chain" id="PRO_5012526009" evidence="1">
    <location>
        <begin position="24"/>
        <end position="205"/>
    </location>
</feature>
<dbReference type="SUPFAM" id="SSF52833">
    <property type="entry name" value="Thioredoxin-like"/>
    <property type="match status" value="1"/>
</dbReference>
<dbReference type="AlphaFoldDB" id="A0A1R2CS44"/>
<accession>A0A1R2CS44</accession>
<evidence type="ECO:0000313" key="2">
    <source>
        <dbReference type="EMBL" id="OMJ91798.1"/>
    </source>
</evidence>
<organism evidence="2 3">
    <name type="scientific">Stentor coeruleus</name>
    <dbReference type="NCBI Taxonomy" id="5963"/>
    <lineage>
        <taxon>Eukaryota</taxon>
        <taxon>Sar</taxon>
        <taxon>Alveolata</taxon>
        <taxon>Ciliophora</taxon>
        <taxon>Postciliodesmatophora</taxon>
        <taxon>Heterotrichea</taxon>
        <taxon>Heterotrichida</taxon>
        <taxon>Stentoridae</taxon>
        <taxon>Stentor</taxon>
    </lineage>
</organism>
<dbReference type="OrthoDB" id="289091at2759"/>
<dbReference type="Proteomes" id="UP000187209">
    <property type="component" value="Unassembled WGS sequence"/>
</dbReference>
<dbReference type="PANTHER" id="PTHR33875:SF2">
    <property type="entry name" value="ACR183CP"/>
    <property type="match status" value="1"/>
</dbReference>
<sequence>MKLILLALSAVLIVSQQVPPVPSTPDGFVYGPPVTTNYTLDVFFDHLCSYSAQAFPGLYLYWSNNQHWLRMVVHIVPLPYHYYSFYVSRAGRFIQTNYPANFTEYMSWMFNHQSKYLDTAQGWNQTTLYQNLAADTQTATGVNSTLVMSSFNDTSYNYNLRLSWKYAQSKGISGTPMYMVNGVLVPAASGFTKYQDWQNFFNSLN</sequence>
<reference evidence="2 3" key="1">
    <citation type="submission" date="2016-11" db="EMBL/GenBank/DDBJ databases">
        <title>The macronuclear genome of Stentor coeruleus: a giant cell with tiny introns.</title>
        <authorList>
            <person name="Slabodnick M."/>
            <person name="Ruby J.G."/>
            <person name="Reiff S.B."/>
            <person name="Swart E.C."/>
            <person name="Gosai S."/>
            <person name="Prabakaran S."/>
            <person name="Witkowska E."/>
            <person name="Larue G.E."/>
            <person name="Fisher S."/>
            <person name="Freeman R.M."/>
            <person name="Gunawardena J."/>
            <person name="Chu W."/>
            <person name="Stover N.A."/>
            <person name="Gregory B.D."/>
            <person name="Nowacki M."/>
            <person name="Derisi J."/>
            <person name="Roy S.W."/>
            <person name="Marshall W.F."/>
            <person name="Sood P."/>
        </authorList>
    </citation>
    <scope>NUCLEOTIDE SEQUENCE [LARGE SCALE GENOMIC DNA]</scope>
    <source>
        <strain evidence="2">WM001</strain>
    </source>
</reference>
<evidence type="ECO:0000256" key="1">
    <source>
        <dbReference type="SAM" id="SignalP"/>
    </source>
</evidence>